<evidence type="ECO:0000313" key="3">
    <source>
        <dbReference type="Proteomes" id="UP000813423"/>
    </source>
</evidence>
<dbReference type="AlphaFoldDB" id="A0A9P8SP60"/>
<feature type="region of interest" description="Disordered" evidence="1">
    <location>
        <begin position="226"/>
        <end position="310"/>
    </location>
</feature>
<dbReference type="EMBL" id="JAIBSC010000227">
    <property type="protein sequence ID" value="KAH1892643.1"/>
    <property type="molecule type" value="Genomic_DNA"/>
</dbReference>
<protein>
    <submittedName>
        <fullName evidence="2">Uncharacterized protein</fullName>
    </submittedName>
</protein>
<name>A0A9P8SP60_ASPFM</name>
<feature type="region of interest" description="Disordered" evidence="1">
    <location>
        <begin position="167"/>
        <end position="208"/>
    </location>
</feature>
<gene>
    <name evidence="2" type="ORF">KXV57_003721</name>
</gene>
<comment type="caution">
    <text evidence="2">The sequence shown here is derived from an EMBL/GenBank/DDBJ whole genome shotgun (WGS) entry which is preliminary data.</text>
</comment>
<feature type="region of interest" description="Disordered" evidence="1">
    <location>
        <begin position="56"/>
        <end position="97"/>
    </location>
</feature>
<organism evidence="2 3">
    <name type="scientific">Aspergillus fumigatus</name>
    <name type="common">Neosartorya fumigata</name>
    <dbReference type="NCBI Taxonomy" id="746128"/>
    <lineage>
        <taxon>Eukaryota</taxon>
        <taxon>Fungi</taxon>
        <taxon>Dikarya</taxon>
        <taxon>Ascomycota</taxon>
        <taxon>Pezizomycotina</taxon>
        <taxon>Eurotiomycetes</taxon>
        <taxon>Eurotiomycetidae</taxon>
        <taxon>Eurotiales</taxon>
        <taxon>Aspergillaceae</taxon>
        <taxon>Aspergillus</taxon>
        <taxon>Aspergillus subgen. Fumigati</taxon>
    </lineage>
</organism>
<reference evidence="2" key="1">
    <citation type="submission" date="2021-08" db="EMBL/GenBank/DDBJ databases">
        <title>Global Aspergillus fumigatus from environmental and clinical sources.</title>
        <authorList>
            <person name="Barber A."/>
            <person name="Sae-Ong T."/>
        </authorList>
    </citation>
    <scope>NUCLEOTIDE SEQUENCE</scope>
    <source>
        <strain evidence="2">NRZ-2016-071</strain>
    </source>
</reference>
<feature type="compositionally biased region" description="Polar residues" evidence="1">
    <location>
        <begin position="262"/>
        <end position="271"/>
    </location>
</feature>
<sequence>MEEQGLAEVQKNIEDGINRLLSSYPHDRQRIRDWWPDVARSMESLLEQATVEDGPCSNSFIDGKAPEALSTPPSLVDDSESLGGTPRDSLCPDTPCSKSLTYAPKQSADHASRLFPDDLVGDQRQSFGEVFCPPPKLSSVGIEHSISPDELDSSDVESSVLDLDDYATMFSPHAEEPTMDQRAGPVQNSVVRDDQLLDSDSDDAPNCVPEKELCLSQLSSAHNREYAKGISSSGTDPSLDVNVDSSSSELNKIDSPAAEQPWSGNDISSPTADEAIPDEDSAGPSERPSDQRKPGRPKCQPSKKRNGSGEIYRRFAGNCKSPDSPEILTNLFFSIACQEAFVQLKKAIPQLRGSMKISFSAKTVFDNLKSLEQVASNLTAGRIMQRHLLVELVEHRNQLEDKYKPENFRRAKMIRENKRRLERSEGLALDEMIREAYPTVIKGSDEYNKYRTTLRNNLSSGRNPHTLAHEFGKHILDLIPVGEGLGKSNITDNQWARVRDDDFKLFISVLKEKRGRFLRQCASCLDSFFDVSDGNSNCNRRYLLEDVDESSVTAERYDSSGLVDMLEMVVDDQRG</sequence>
<dbReference type="Proteomes" id="UP000813423">
    <property type="component" value="Unassembled WGS sequence"/>
</dbReference>
<accession>A0A9P8SP60</accession>
<proteinExistence type="predicted"/>
<evidence type="ECO:0000313" key="2">
    <source>
        <dbReference type="EMBL" id="KAH1892643.1"/>
    </source>
</evidence>
<evidence type="ECO:0000256" key="1">
    <source>
        <dbReference type="SAM" id="MobiDB-lite"/>
    </source>
</evidence>